<sequence>MGVNHRDGAATVEAYSAGCPRAVPDLLRAGAQRTLAGGAGGTSAGEPDEHDGGGVLVYLGGKDGYTSGAGLKGLITNLLLDPVQV</sequence>
<gene>
    <name evidence="1" type="ORF">OsJ_10935</name>
</gene>
<accession>B9F8J5</accession>
<evidence type="ECO:0000313" key="1">
    <source>
        <dbReference type="EMBL" id="EEE59093.1"/>
    </source>
</evidence>
<proteinExistence type="predicted"/>
<dbReference type="Proteomes" id="UP000007752">
    <property type="component" value="Chromosome 3"/>
</dbReference>
<dbReference type="EMBL" id="CM000140">
    <property type="protein sequence ID" value="EEE59093.1"/>
    <property type="molecule type" value="Genomic_DNA"/>
</dbReference>
<protein>
    <submittedName>
        <fullName evidence="1">Uncharacterized protein</fullName>
    </submittedName>
</protein>
<name>B9F8J5_ORYSJ</name>
<reference evidence="1" key="2">
    <citation type="submission" date="2008-12" db="EMBL/GenBank/DDBJ databases">
        <title>Improved gene annotation of the rice (Oryza sativa) genomes.</title>
        <authorList>
            <person name="Wang J."/>
            <person name="Li R."/>
            <person name="Fan W."/>
            <person name="Huang Q."/>
            <person name="Zhang J."/>
            <person name="Zhou Y."/>
            <person name="Hu Y."/>
            <person name="Zi S."/>
            <person name="Li J."/>
            <person name="Ni P."/>
            <person name="Zheng H."/>
            <person name="Zhang Y."/>
            <person name="Zhao M."/>
            <person name="Hao Q."/>
            <person name="McDermott J."/>
            <person name="Samudrala R."/>
            <person name="Kristiansen K."/>
            <person name="Wong G.K.-S."/>
        </authorList>
    </citation>
    <scope>NUCLEOTIDE SEQUENCE</scope>
</reference>
<reference evidence="1" key="1">
    <citation type="journal article" date="2005" name="PLoS Biol.">
        <title>The genomes of Oryza sativa: a history of duplications.</title>
        <authorList>
            <person name="Yu J."/>
            <person name="Wang J."/>
            <person name="Lin W."/>
            <person name="Li S."/>
            <person name="Li H."/>
            <person name="Zhou J."/>
            <person name="Ni P."/>
            <person name="Dong W."/>
            <person name="Hu S."/>
            <person name="Zeng C."/>
            <person name="Zhang J."/>
            <person name="Zhang Y."/>
            <person name="Li R."/>
            <person name="Xu Z."/>
            <person name="Li S."/>
            <person name="Li X."/>
            <person name="Zheng H."/>
            <person name="Cong L."/>
            <person name="Lin L."/>
            <person name="Yin J."/>
            <person name="Geng J."/>
            <person name="Li G."/>
            <person name="Shi J."/>
            <person name="Liu J."/>
            <person name="Lv H."/>
            <person name="Li J."/>
            <person name="Wang J."/>
            <person name="Deng Y."/>
            <person name="Ran L."/>
            <person name="Shi X."/>
            <person name="Wang X."/>
            <person name="Wu Q."/>
            <person name="Li C."/>
            <person name="Ren X."/>
            <person name="Wang J."/>
            <person name="Wang X."/>
            <person name="Li D."/>
            <person name="Liu D."/>
            <person name="Zhang X."/>
            <person name="Ji Z."/>
            <person name="Zhao W."/>
            <person name="Sun Y."/>
            <person name="Zhang Z."/>
            <person name="Bao J."/>
            <person name="Han Y."/>
            <person name="Dong L."/>
            <person name="Ji J."/>
            <person name="Chen P."/>
            <person name="Wu S."/>
            <person name="Liu J."/>
            <person name="Xiao Y."/>
            <person name="Bu D."/>
            <person name="Tan J."/>
            <person name="Yang L."/>
            <person name="Ye C."/>
            <person name="Zhang J."/>
            <person name="Xu J."/>
            <person name="Zhou Y."/>
            <person name="Yu Y."/>
            <person name="Zhang B."/>
            <person name="Zhuang S."/>
            <person name="Wei H."/>
            <person name="Liu B."/>
            <person name="Lei M."/>
            <person name="Yu H."/>
            <person name="Li Y."/>
            <person name="Xu H."/>
            <person name="Wei S."/>
            <person name="He X."/>
            <person name="Fang L."/>
            <person name="Zhang Z."/>
            <person name="Zhang Y."/>
            <person name="Huang X."/>
            <person name="Su Z."/>
            <person name="Tong W."/>
            <person name="Li J."/>
            <person name="Tong Z."/>
            <person name="Li S."/>
            <person name="Ye J."/>
            <person name="Wang L."/>
            <person name="Fang L."/>
            <person name="Lei T."/>
            <person name="Chen C."/>
            <person name="Chen H."/>
            <person name="Xu Z."/>
            <person name="Li H."/>
            <person name="Huang H."/>
            <person name="Zhang F."/>
            <person name="Xu H."/>
            <person name="Li N."/>
            <person name="Zhao C."/>
            <person name="Li S."/>
            <person name="Dong L."/>
            <person name="Huang Y."/>
            <person name="Li L."/>
            <person name="Xi Y."/>
            <person name="Qi Q."/>
            <person name="Li W."/>
            <person name="Zhang B."/>
            <person name="Hu W."/>
            <person name="Zhang Y."/>
            <person name="Tian X."/>
            <person name="Jiao Y."/>
            <person name="Liang X."/>
            <person name="Jin J."/>
            <person name="Gao L."/>
            <person name="Zheng W."/>
            <person name="Hao B."/>
            <person name="Liu S."/>
            <person name="Wang W."/>
            <person name="Yuan L."/>
            <person name="Cao M."/>
            <person name="McDermott J."/>
            <person name="Samudrala R."/>
            <person name="Wang J."/>
            <person name="Wong G.K."/>
            <person name="Yang H."/>
        </authorList>
    </citation>
    <scope>NUCLEOTIDE SEQUENCE [LARGE SCALE GENOMIC DNA]</scope>
</reference>
<organism evidence="1">
    <name type="scientific">Oryza sativa subsp. japonica</name>
    <name type="common">Rice</name>
    <dbReference type="NCBI Taxonomy" id="39947"/>
    <lineage>
        <taxon>Eukaryota</taxon>
        <taxon>Viridiplantae</taxon>
        <taxon>Streptophyta</taxon>
        <taxon>Embryophyta</taxon>
        <taxon>Tracheophyta</taxon>
        <taxon>Spermatophyta</taxon>
        <taxon>Magnoliopsida</taxon>
        <taxon>Liliopsida</taxon>
        <taxon>Poales</taxon>
        <taxon>Poaceae</taxon>
        <taxon>BOP clade</taxon>
        <taxon>Oryzoideae</taxon>
        <taxon>Oryzeae</taxon>
        <taxon>Oryzinae</taxon>
        <taxon>Oryza</taxon>
        <taxon>Oryza sativa</taxon>
    </lineage>
</organism>
<dbReference type="AlphaFoldDB" id="B9F8J5"/>